<feature type="domain" description="NAC" evidence="6">
    <location>
        <begin position="2"/>
        <end position="158"/>
    </location>
</feature>
<name>D8QP82_SELML</name>
<accession>D8QP82</accession>
<dbReference type="PROSITE" id="PS51005">
    <property type="entry name" value="NAC"/>
    <property type="match status" value="1"/>
</dbReference>
<evidence type="ECO:0000256" key="2">
    <source>
        <dbReference type="ARBA" id="ARBA00023015"/>
    </source>
</evidence>
<comment type="subcellular location">
    <subcellularLocation>
        <location evidence="1">Nucleus</location>
    </subcellularLocation>
</comment>
<sequence>VILPGFRFHPTDEELVGFYLHRKVQHKTLPFEVITQLDIYKYDPWDLPHMAVSGENVWYFFCLRDQKYRNSTRPNRVTKGGFWKATGPDRAIYTSDGSKCIGLKKSLVFYKGKAAKGTKTDWVMHEFRLPVLGSTKDPSKKRPPVFEESWAVCRIFKKRSM</sequence>
<dbReference type="Gene3D" id="2.170.150.80">
    <property type="entry name" value="NAC domain"/>
    <property type="match status" value="1"/>
</dbReference>
<dbReference type="EMBL" id="GL377565">
    <property type="protein sequence ID" value="EFJ38886.1"/>
    <property type="molecule type" value="Genomic_DNA"/>
</dbReference>
<keyword evidence="5" id="KW-0539">Nucleus</keyword>
<dbReference type="OrthoDB" id="1883668at2759"/>
<protein>
    <recommendedName>
        <fullName evidence="6">NAC domain-containing protein</fullName>
    </recommendedName>
</protein>
<dbReference type="PANTHER" id="PTHR31744:SF77">
    <property type="entry name" value="PROTEIN FEZ"/>
    <property type="match status" value="1"/>
</dbReference>
<gene>
    <name evidence="7" type="ORF">SELMODRAFT_15487</name>
    <name evidence="8" type="ORF">SELMODRAFT_25673</name>
</gene>
<dbReference type="InterPro" id="IPR003441">
    <property type="entry name" value="NAC-dom"/>
</dbReference>
<dbReference type="GO" id="GO:0006355">
    <property type="term" value="P:regulation of DNA-templated transcription"/>
    <property type="evidence" value="ECO:0007669"/>
    <property type="project" value="InterPro"/>
</dbReference>
<evidence type="ECO:0000313" key="8">
    <source>
        <dbReference type="EMBL" id="EFJ38886.1"/>
    </source>
</evidence>
<dbReference type="OMA" id="HIHISIF"/>
<dbReference type="GO" id="GO:0099402">
    <property type="term" value="P:plant organ development"/>
    <property type="evidence" value="ECO:0007669"/>
    <property type="project" value="UniProtKB-ARBA"/>
</dbReference>
<evidence type="ECO:0000256" key="1">
    <source>
        <dbReference type="ARBA" id="ARBA00004123"/>
    </source>
</evidence>
<evidence type="ECO:0000256" key="5">
    <source>
        <dbReference type="ARBA" id="ARBA00023242"/>
    </source>
</evidence>
<feature type="non-terminal residue" evidence="8">
    <location>
        <position position="161"/>
    </location>
</feature>
<dbReference type="GO" id="GO:0003677">
    <property type="term" value="F:DNA binding"/>
    <property type="evidence" value="ECO:0007669"/>
    <property type="project" value="UniProtKB-KW"/>
</dbReference>
<keyword evidence="9" id="KW-1185">Reference proteome</keyword>
<feature type="non-terminal residue" evidence="8">
    <location>
        <position position="1"/>
    </location>
</feature>
<evidence type="ECO:0000256" key="4">
    <source>
        <dbReference type="ARBA" id="ARBA00023163"/>
    </source>
</evidence>
<keyword evidence="4" id="KW-0804">Transcription</keyword>
<dbReference type="GO" id="GO:0005634">
    <property type="term" value="C:nucleus"/>
    <property type="evidence" value="ECO:0007669"/>
    <property type="project" value="UniProtKB-SubCell"/>
</dbReference>
<dbReference type="HOGENOM" id="CLU_035664_11_4_1"/>
<keyword evidence="2" id="KW-0805">Transcription regulation</keyword>
<dbReference type="EMBL" id="GL377622">
    <property type="protein sequence ID" value="EFJ15558.1"/>
    <property type="molecule type" value="Genomic_DNA"/>
</dbReference>
<dbReference type="InParanoid" id="D8QP82"/>
<proteinExistence type="predicted"/>
<dbReference type="KEGG" id="smo:SELMODRAFT_15487"/>
<organism evidence="9">
    <name type="scientific">Selaginella moellendorffii</name>
    <name type="common">Spikemoss</name>
    <dbReference type="NCBI Taxonomy" id="88036"/>
    <lineage>
        <taxon>Eukaryota</taxon>
        <taxon>Viridiplantae</taxon>
        <taxon>Streptophyta</taxon>
        <taxon>Embryophyta</taxon>
        <taxon>Tracheophyta</taxon>
        <taxon>Lycopodiopsida</taxon>
        <taxon>Selaginellales</taxon>
        <taxon>Selaginellaceae</taxon>
        <taxon>Selaginella</taxon>
    </lineage>
</organism>
<evidence type="ECO:0000259" key="6">
    <source>
        <dbReference type="PROSITE" id="PS51005"/>
    </source>
</evidence>
<dbReference type="Gramene" id="EFJ38886">
    <property type="protein sequence ID" value="EFJ38886"/>
    <property type="gene ID" value="SELMODRAFT_25673"/>
</dbReference>
<evidence type="ECO:0000313" key="7">
    <source>
        <dbReference type="EMBL" id="EFJ15558.1"/>
    </source>
</evidence>
<dbReference type="FunFam" id="2.170.150.80:FF:000007">
    <property type="entry name" value="NAC domain-containing protein 35"/>
    <property type="match status" value="1"/>
</dbReference>
<dbReference type="FunCoup" id="D8QP82">
    <property type="interactions" value="6"/>
</dbReference>
<keyword evidence="3" id="KW-0238">DNA-binding</keyword>
<dbReference type="AlphaFoldDB" id="D8QP82"/>
<dbReference type="PANTHER" id="PTHR31744">
    <property type="entry name" value="PROTEIN CUP-SHAPED COTYLEDON 2-RELATED"/>
    <property type="match status" value="1"/>
</dbReference>
<reference evidence="8 9" key="1">
    <citation type="journal article" date="2011" name="Science">
        <title>The Selaginella genome identifies genetic changes associated with the evolution of vascular plants.</title>
        <authorList>
            <person name="Banks J.A."/>
            <person name="Nishiyama T."/>
            <person name="Hasebe M."/>
            <person name="Bowman J.L."/>
            <person name="Gribskov M."/>
            <person name="dePamphilis C."/>
            <person name="Albert V.A."/>
            <person name="Aono N."/>
            <person name="Aoyama T."/>
            <person name="Ambrose B.A."/>
            <person name="Ashton N.W."/>
            <person name="Axtell M.J."/>
            <person name="Barker E."/>
            <person name="Barker M.S."/>
            <person name="Bennetzen J.L."/>
            <person name="Bonawitz N.D."/>
            <person name="Chapple C."/>
            <person name="Cheng C."/>
            <person name="Correa L.G."/>
            <person name="Dacre M."/>
            <person name="DeBarry J."/>
            <person name="Dreyer I."/>
            <person name="Elias M."/>
            <person name="Engstrom E.M."/>
            <person name="Estelle M."/>
            <person name="Feng L."/>
            <person name="Finet C."/>
            <person name="Floyd S.K."/>
            <person name="Frommer W.B."/>
            <person name="Fujita T."/>
            <person name="Gramzow L."/>
            <person name="Gutensohn M."/>
            <person name="Harholt J."/>
            <person name="Hattori M."/>
            <person name="Heyl A."/>
            <person name="Hirai T."/>
            <person name="Hiwatashi Y."/>
            <person name="Ishikawa M."/>
            <person name="Iwata M."/>
            <person name="Karol K.G."/>
            <person name="Koehler B."/>
            <person name="Kolukisaoglu U."/>
            <person name="Kubo M."/>
            <person name="Kurata T."/>
            <person name="Lalonde S."/>
            <person name="Li K."/>
            <person name="Li Y."/>
            <person name="Litt A."/>
            <person name="Lyons E."/>
            <person name="Manning G."/>
            <person name="Maruyama T."/>
            <person name="Michael T.P."/>
            <person name="Mikami K."/>
            <person name="Miyazaki S."/>
            <person name="Morinaga S."/>
            <person name="Murata T."/>
            <person name="Mueller-Roeber B."/>
            <person name="Nelson D.R."/>
            <person name="Obara M."/>
            <person name="Oguri Y."/>
            <person name="Olmstead R.G."/>
            <person name="Onodera N."/>
            <person name="Petersen B.L."/>
            <person name="Pils B."/>
            <person name="Prigge M."/>
            <person name="Rensing S.A."/>
            <person name="Riano-Pachon D.M."/>
            <person name="Roberts A.W."/>
            <person name="Sato Y."/>
            <person name="Scheller H.V."/>
            <person name="Schulz B."/>
            <person name="Schulz C."/>
            <person name="Shakirov E.V."/>
            <person name="Shibagaki N."/>
            <person name="Shinohara N."/>
            <person name="Shippen D.E."/>
            <person name="Soerensen I."/>
            <person name="Sotooka R."/>
            <person name="Sugimoto N."/>
            <person name="Sugita M."/>
            <person name="Sumikawa N."/>
            <person name="Tanurdzic M."/>
            <person name="Theissen G."/>
            <person name="Ulvskov P."/>
            <person name="Wakazuki S."/>
            <person name="Weng J.K."/>
            <person name="Willats W.W."/>
            <person name="Wipf D."/>
            <person name="Wolf P.G."/>
            <person name="Yang L."/>
            <person name="Zimmer A.D."/>
            <person name="Zhu Q."/>
            <person name="Mitros T."/>
            <person name="Hellsten U."/>
            <person name="Loque D."/>
            <person name="Otillar R."/>
            <person name="Salamov A."/>
            <person name="Schmutz J."/>
            <person name="Shapiro H."/>
            <person name="Lindquist E."/>
            <person name="Lucas S."/>
            <person name="Rokhsar D."/>
            <person name="Grigoriev I.V."/>
        </authorList>
    </citation>
    <scope>NUCLEOTIDE SEQUENCE [LARGE SCALE GENOMIC DNA]</scope>
</reference>
<evidence type="ECO:0000313" key="9">
    <source>
        <dbReference type="Proteomes" id="UP000001514"/>
    </source>
</evidence>
<dbReference type="InterPro" id="IPR036093">
    <property type="entry name" value="NAC_dom_sf"/>
</dbReference>
<evidence type="ECO:0000256" key="3">
    <source>
        <dbReference type="ARBA" id="ARBA00023125"/>
    </source>
</evidence>
<dbReference type="KEGG" id="smo:SELMODRAFT_25673"/>
<dbReference type="Gramene" id="EFJ15558">
    <property type="protein sequence ID" value="EFJ15558"/>
    <property type="gene ID" value="SELMODRAFT_15487"/>
</dbReference>
<dbReference type="SUPFAM" id="SSF101941">
    <property type="entry name" value="NAC domain"/>
    <property type="match status" value="1"/>
</dbReference>
<dbReference type="Pfam" id="PF02365">
    <property type="entry name" value="NAM"/>
    <property type="match status" value="1"/>
</dbReference>
<dbReference type="eggNOG" id="ENOG502QRAX">
    <property type="taxonomic scope" value="Eukaryota"/>
</dbReference>
<dbReference type="Proteomes" id="UP000001514">
    <property type="component" value="Unassembled WGS sequence"/>
</dbReference>